<sequence length="207" mass="23695">MFTRKSRLSQEDKKSAIILINISFTITIWLSFKYFINPQQFITHYLGIEQGIFNNLTDWLLTLTVAVCYIIYTIIFIPFVRKRLFVFSHLKLLGIWVAFTSSTVEELFFRKRLMDWLSELNISAVIQVLVSAVIFGLAHSVWGLLRGEVKVILPVVLATTILGAALAILYLLTERNILAPMIAHILINLLIEPWLILAAVSGKWEET</sequence>
<feature type="transmembrane region" description="Helical" evidence="2">
    <location>
        <begin position="84"/>
        <end position="104"/>
    </location>
</feature>
<dbReference type="GO" id="GO:0004175">
    <property type="term" value="F:endopeptidase activity"/>
    <property type="evidence" value="ECO:0007669"/>
    <property type="project" value="UniProtKB-ARBA"/>
</dbReference>
<reference evidence="5 7" key="2">
    <citation type="journal article" date="2014" name="Int. J. Syst. Evol. Microbiol.">
        <title>Complete genome sequence of Corynebacterium casei LMG S-19264T (=DSM 44701T), isolated from a smear-ripened cheese.</title>
        <authorList>
            <consortium name="US DOE Joint Genome Institute (JGI-PGF)"/>
            <person name="Walter F."/>
            <person name="Albersmeier A."/>
            <person name="Kalinowski J."/>
            <person name="Ruckert C."/>
        </authorList>
    </citation>
    <scope>NUCLEOTIDE SEQUENCE [LARGE SCALE GENOMIC DNA]</scope>
    <source>
        <strain evidence="5 7">NBRC 114545</strain>
    </source>
</reference>
<dbReference type="Pfam" id="PF02517">
    <property type="entry name" value="Rce1-like"/>
    <property type="match status" value="1"/>
</dbReference>
<feature type="transmembrane region" description="Helical" evidence="2">
    <location>
        <begin position="56"/>
        <end position="77"/>
    </location>
</feature>
<feature type="transmembrane region" description="Helical" evidence="2">
    <location>
        <begin position="178"/>
        <end position="200"/>
    </location>
</feature>
<keyword evidence="6" id="KW-1185">Reference proteome</keyword>
<evidence type="ECO:0000313" key="4">
    <source>
        <dbReference type="EMBL" id="AYW48626.1"/>
    </source>
</evidence>
<dbReference type="Proteomes" id="UP001157039">
    <property type="component" value="Unassembled WGS sequence"/>
</dbReference>
<evidence type="ECO:0000313" key="7">
    <source>
        <dbReference type="Proteomes" id="UP001157039"/>
    </source>
</evidence>
<keyword evidence="2" id="KW-1133">Transmembrane helix</keyword>
<keyword evidence="4" id="KW-0482">Metalloprotease</keyword>
<reference evidence="4 6" key="1">
    <citation type="journal article" date="2012" name="Int. J. Syst. Evol. Microbiol.">
        <title>Characterization of Tetragenococcus strains from sugar thick juice reveals a novel species, Tetragenococcus osmophilus sp. nov., and divides Tetragenococcus halophilus into two subspecies, T. halophilus subsp. halophilus subsp. nov. and T. halophilus subsp. flandriensis subsp. nov.</title>
        <authorList>
            <person name="Juste A."/>
            <person name="Van Trappen S."/>
            <person name="Verreth C."/>
            <person name="Cleenwerck I."/>
            <person name="De Vos P."/>
            <person name="Lievens B."/>
            <person name="Willems K.A."/>
        </authorList>
    </citation>
    <scope>NUCLEOTIDE SEQUENCE [LARGE SCALE GENOMIC DNA]</scope>
    <source>
        <strain evidence="4 6">JCM 31126</strain>
    </source>
</reference>
<name>A0AA38CXJ9_9ENTE</name>
<keyword evidence="2" id="KW-0812">Transmembrane</keyword>
<dbReference type="GO" id="GO:0080120">
    <property type="term" value="P:CAAX-box protein maturation"/>
    <property type="evidence" value="ECO:0007669"/>
    <property type="project" value="UniProtKB-ARBA"/>
</dbReference>
<dbReference type="GO" id="GO:0008237">
    <property type="term" value="F:metallopeptidase activity"/>
    <property type="evidence" value="ECO:0007669"/>
    <property type="project" value="UniProtKB-KW"/>
</dbReference>
<keyword evidence="4" id="KW-0645">Protease</keyword>
<protein>
    <submittedName>
        <fullName evidence="4">CPBP family intramembrane metalloprotease</fullName>
    </submittedName>
</protein>
<feature type="transmembrane region" description="Helical" evidence="2">
    <location>
        <begin position="124"/>
        <end position="145"/>
    </location>
</feature>
<keyword evidence="2" id="KW-0472">Membrane</keyword>
<proteinExistence type="inferred from homology"/>
<dbReference type="RefSeq" id="WP_123936411.1">
    <property type="nucleotide sequence ID" value="NZ_BSUW01000001.1"/>
</dbReference>
<dbReference type="InterPro" id="IPR003675">
    <property type="entry name" value="Rce1/LyrA-like_dom"/>
</dbReference>
<accession>A0AA38CXJ9</accession>
<evidence type="ECO:0000256" key="1">
    <source>
        <dbReference type="ARBA" id="ARBA00009067"/>
    </source>
</evidence>
<evidence type="ECO:0000256" key="2">
    <source>
        <dbReference type="SAM" id="Phobius"/>
    </source>
</evidence>
<dbReference type="EMBL" id="CP027783">
    <property type="protein sequence ID" value="AYW48626.1"/>
    <property type="molecule type" value="Genomic_DNA"/>
</dbReference>
<dbReference type="Proteomes" id="UP000268310">
    <property type="component" value="Chromosome"/>
</dbReference>
<feature type="transmembrane region" description="Helical" evidence="2">
    <location>
        <begin position="16"/>
        <end position="36"/>
    </location>
</feature>
<evidence type="ECO:0000313" key="6">
    <source>
        <dbReference type="Proteomes" id="UP000268310"/>
    </source>
</evidence>
<organism evidence="5 7">
    <name type="scientific">Tetragenococcus osmophilus</name>
    <dbReference type="NCBI Taxonomy" id="526944"/>
    <lineage>
        <taxon>Bacteria</taxon>
        <taxon>Bacillati</taxon>
        <taxon>Bacillota</taxon>
        <taxon>Bacilli</taxon>
        <taxon>Lactobacillales</taxon>
        <taxon>Enterococcaceae</taxon>
        <taxon>Tetragenococcus</taxon>
    </lineage>
</organism>
<reference evidence="5" key="4">
    <citation type="submission" date="2023-02" db="EMBL/GenBank/DDBJ databases">
        <authorList>
            <person name="Sun Q."/>
            <person name="Mori K."/>
        </authorList>
    </citation>
    <scope>NUCLEOTIDE SEQUENCE</scope>
    <source>
        <strain evidence="5">NBRC 114545</strain>
    </source>
</reference>
<gene>
    <name evidence="4" type="ORF">C7K38_09735</name>
    <name evidence="5" type="ORF">GCM10025885_06530</name>
</gene>
<feature type="transmembrane region" description="Helical" evidence="2">
    <location>
        <begin position="152"/>
        <end position="172"/>
    </location>
</feature>
<dbReference type="AlphaFoldDB" id="A0AA38CXJ9"/>
<keyword evidence="4" id="KW-0378">Hydrolase</keyword>
<reference evidence="4" key="3">
    <citation type="submission" date="2018-03" db="EMBL/GenBank/DDBJ databases">
        <authorList>
            <person name="Jeon C.O."/>
        </authorList>
    </citation>
    <scope>NUCLEOTIDE SEQUENCE</scope>
    <source>
        <strain evidence="4">JCM 31126</strain>
    </source>
</reference>
<dbReference type="EMBL" id="BSUW01000001">
    <property type="protein sequence ID" value="GMA71604.1"/>
    <property type="molecule type" value="Genomic_DNA"/>
</dbReference>
<dbReference type="KEGG" id="too:C7K38_09735"/>
<feature type="domain" description="CAAX prenyl protease 2/Lysostaphin resistance protein A-like" evidence="3">
    <location>
        <begin position="92"/>
        <end position="190"/>
    </location>
</feature>
<evidence type="ECO:0000313" key="5">
    <source>
        <dbReference type="EMBL" id="GMA71604.1"/>
    </source>
</evidence>
<comment type="similarity">
    <text evidence="1">Belongs to the UPF0177 family.</text>
</comment>
<evidence type="ECO:0000259" key="3">
    <source>
        <dbReference type="Pfam" id="PF02517"/>
    </source>
</evidence>